<evidence type="ECO:0000256" key="1">
    <source>
        <dbReference type="SAM" id="MobiDB-lite"/>
    </source>
</evidence>
<dbReference type="InterPro" id="IPR025241">
    <property type="entry name" value="DUF4190"/>
</dbReference>
<proteinExistence type="predicted"/>
<dbReference type="Proteomes" id="UP001501057">
    <property type="component" value="Unassembled WGS sequence"/>
</dbReference>
<dbReference type="Pfam" id="PF13828">
    <property type="entry name" value="DUF4190"/>
    <property type="match status" value="1"/>
</dbReference>
<sequence length="128" mass="13039">MSTNDPNNLADLPSYGSTPPPEGGYPPQGPGGYPSQAPGGYGMPTKTNGKATASLVLGIVSFFCFGLVTGILAIVFSRMATQEIRTSNGTQTGEGLAKAGFILGIIGVVLWAAYLLLVLTGALDNAFA</sequence>
<evidence type="ECO:0000313" key="5">
    <source>
        <dbReference type="Proteomes" id="UP001501057"/>
    </source>
</evidence>
<accession>A0ABN2JMT6</accession>
<evidence type="ECO:0000313" key="4">
    <source>
        <dbReference type="EMBL" id="GAA1732904.1"/>
    </source>
</evidence>
<feature type="region of interest" description="Disordered" evidence="1">
    <location>
        <begin position="1"/>
        <end position="44"/>
    </location>
</feature>
<evidence type="ECO:0000256" key="2">
    <source>
        <dbReference type="SAM" id="Phobius"/>
    </source>
</evidence>
<feature type="transmembrane region" description="Helical" evidence="2">
    <location>
        <begin position="96"/>
        <end position="123"/>
    </location>
</feature>
<feature type="transmembrane region" description="Helical" evidence="2">
    <location>
        <begin position="53"/>
        <end position="76"/>
    </location>
</feature>
<dbReference type="EMBL" id="BAAAME010000002">
    <property type="protein sequence ID" value="GAA1732904.1"/>
    <property type="molecule type" value="Genomic_DNA"/>
</dbReference>
<feature type="domain" description="DUF4190" evidence="3">
    <location>
        <begin position="51"/>
        <end position="113"/>
    </location>
</feature>
<gene>
    <name evidence="4" type="ORF">GCM10009710_12070</name>
</gene>
<evidence type="ECO:0000259" key="3">
    <source>
        <dbReference type="Pfam" id="PF13828"/>
    </source>
</evidence>
<keyword evidence="5" id="KW-1185">Reference proteome</keyword>
<reference evidence="4 5" key="1">
    <citation type="journal article" date="2019" name="Int. J. Syst. Evol. Microbiol.">
        <title>The Global Catalogue of Microorganisms (GCM) 10K type strain sequencing project: providing services to taxonomists for standard genome sequencing and annotation.</title>
        <authorList>
            <consortium name="The Broad Institute Genomics Platform"/>
            <consortium name="The Broad Institute Genome Sequencing Center for Infectious Disease"/>
            <person name="Wu L."/>
            <person name="Ma J."/>
        </authorList>
    </citation>
    <scope>NUCLEOTIDE SEQUENCE [LARGE SCALE GENOMIC DNA]</scope>
    <source>
        <strain evidence="4 5">JCM 13518</strain>
    </source>
</reference>
<keyword evidence="2" id="KW-0472">Membrane</keyword>
<name>A0ABN2JMT6_9ACTN</name>
<comment type="caution">
    <text evidence="4">The sequence shown here is derived from an EMBL/GenBank/DDBJ whole genome shotgun (WGS) entry which is preliminary data.</text>
</comment>
<organism evidence="4 5">
    <name type="scientific">Aeromicrobium alkaliterrae</name>
    <dbReference type="NCBI Taxonomy" id="302168"/>
    <lineage>
        <taxon>Bacteria</taxon>
        <taxon>Bacillati</taxon>
        <taxon>Actinomycetota</taxon>
        <taxon>Actinomycetes</taxon>
        <taxon>Propionibacteriales</taxon>
        <taxon>Nocardioidaceae</taxon>
        <taxon>Aeromicrobium</taxon>
    </lineage>
</organism>
<feature type="compositionally biased region" description="Pro residues" evidence="1">
    <location>
        <begin position="18"/>
        <end position="29"/>
    </location>
</feature>
<keyword evidence="2" id="KW-0812">Transmembrane</keyword>
<protein>
    <recommendedName>
        <fullName evidence="3">DUF4190 domain-containing protein</fullName>
    </recommendedName>
</protein>
<dbReference type="RefSeq" id="WP_344198795.1">
    <property type="nucleotide sequence ID" value="NZ_BAAAME010000002.1"/>
</dbReference>
<keyword evidence="2" id="KW-1133">Transmembrane helix</keyword>